<dbReference type="InterPro" id="IPR036291">
    <property type="entry name" value="NAD(P)-bd_dom_sf"/>
</dbReference>
<dbReference type="Proteomes" id="UP000515860">
    <property type="component" value="Chromosome"/>
</dbReference>
<evidence type="ECO:0000256" key="6">
    <source>
        <dbReference type="ARBA" id="ARBA00047561"/>
    </source>
</evidence>
<comment type="pathway">
    <text evidence="1">Porphyrin-containing compound metabolism; siroheme biosynthesis; sirohydrochlorin from precorrin-2: step 1/1.</text>
</comment>
<reference evidence="7 8" key="1">
    <citation type="submission" date="2020-08" db="EMBL/GenBank/DDBJ databases">
        <authorList>
            <person name="Liu C."/>
            <person name="Sun Q."/>
        </authorList>
    </citation>
    <scope>NUCLEOTIDE SEQUENCE [LARGE SCALE GENOMIC DNA]</scope>
    <source>
        <strain evidence="7 8">NSJ-29</strain>
    </source>
</reference>
<dbReference type="InterPro" id="IPR006367">
    <property type="entry name" value="Sirohaem_synthase_N"/>
</dbReference>
<evidence type="ECO:0000313" key="8">
    <source>
        <dbReference type="Proteomes" id="UP000515860"/>
    </source>
</evidence>
<dbReference type="RefSeq" id="WP_118642652.1">
    <property type="nucleotide sequence ID" value="NZ_CP060635.1"/>
</dbReference>
<dbReference type="SUPFAM" id="SSF51735">
    <property type="entry name" value="NAD(P)-binding Rossmann-fold domains"/>
    <property type="match status" value="1"/>
</dbReference>
<dbReference type="InterPro" id="IPR028161">
    <property type="entry name" value="Met8-like"/>
</dbReference>
<name>A0A7G9GF75_9FIRM</name>
<evidence type="ECO:0000256" key="2">
    <source>
        <dbReference type="ARBA" id="ARBA00012400"/>
    </source>
</evidence>
<dbReference type="KEGG" id="whj:H9Q79_03985"/>
<protein>
    <recommendedName>
        <fullName evidence="2">precorrin-2 dehydrogenase</fullName>
        <ecNumber evidence="2">1.3.1.76</ecNumber>
    </recommendedName>
</protein>
<organism evidence="7 8">
    <name type="scientific">Wansuia hejianensis</name>
    <dbReference type="NCBI Taxonomy" id="2763667"/>
    <lineage>
        <taxon>Bacteria</taxon>
        <taxon>Bacillati</taxon>
        <taxon>Bacillota</taxon>
        <taxon>Clostridia</taxon>
        <taxon>Lachnospirales</taxon>
        <taxon>Lachnospiraceae</taxon>
        <taxon>Wansuia</taxon>
    </lineage>
</organism>
<dbReference type="EMBL" id="CP060635">
    <property type="protein sequence ID" value="QNM09457.1"/>
    <property type="molecule type" value="Genomic_DNA"/>
</dbReference>
<evidence type="ECO:0000256" key="1">
    <source>
        <dbReference type="ARBA" id="ARBA00005010"/>
    </source>
</evidence>
<keyword evidence="8" id="KW-1185">Reference proteome</keyword>
<evidence type="ECO:0000313" key="7">
    <source>
        <dbReference type="EMBL" id="QNM09457.1"/>
    </source>
</evidence>
<dbReference type="PROSITE" id="PS51257">
    <property type="entry name" value="PROKAR_LIPOPROTEIN"/>
    <property type="match status" value="1"/>
</dbReference>
<gene>
    <name evidence="7" type="ORF">H9Q79_03985</name>
</gene>
<dbReference type="SUPFAM" id="SSF75615">
    <property type="entry name" value="Siroheme synthase middle domains-like"/>
    <property type="match status" value="1"/>
</dbReference>
<keyword evidence="4" id="KW-0520">NAD</keyword>
<dbReference type="PANTHER" id="PTHR35330:SF1">
    <property type="entry name" value="SIROHEME BIOSYNTHESIS PROTEIN MET8"/>
    <property type="match status" value="1"/>
</dbReference>
<dbReference type="GO" id="GO:0043115">
    <property type="term" value="F:precorrin-2 dehydrogenase activity"/>
    <property type="evidence" value="ECO:0007669"/>
    <property type="project" value="UniProtKB-EC"/>
</dbReference>
<dbReference type="GO" id="GO:0004325">
    <property type="term" value="F:ferrochelatase activity"/>
    <property type="evidence" value="ECO:0007669"/>
    <property type="project" value="InterPro"/>
</dbReference>
<accession>A0A7G9GF75</accession>
<evidence type="ECO:0000256" key="4">
    <source>
        <dbReference type="ARBA" id="ARBA00023027"/>
    </source>
</evidence>
<evidence type="ECO:0000256" key="5">
    <source>
        <dbReference type="ARBA" id="ARBA00023244"/>
    </source>
</evidence>
<dbReference type="Gene3D" id="3.40.50.720">
    <property type="entry name" value="NAD(P)-binding Rossmann-like Domain"/>
    <property type="match status" value="1"/>
</dbReference>
<evidence type="ECO:0000256" key="3">
    <source>
        <dbReference type="ARBA" id="ARBA00023002"/>
    </source>
</evidence>
<dbReference type="GO" id="GO:0019354">
    <property type="term" value="P:siroheme biosynthetic process"/>
    <property type="evidence" value="ECO:0007669"/>
    <property type="project" value="UniProtKB-UniPathway"/>
</dbReference>
<dbReference type="EC" id="1.3.1.76" evidence="2"/>
<dbReference type="NCBIfam" id="TIGR01470">
    <property type="entry name" value="cysG_Nterm"/>
    <property type="match status" value="1"/>
</dbReference>
<dbReference type="Pfam" id="PF13241">
    <property type="entry name" value="NAD_binding_7"/>
    <property type="match status" value="1"/>
</dbReference>
<keyword evidence="3" id="KW-0560">Oxidoreductase</keyword>
<dbReference type="UniPathway" id="UPA00262">
    <property type="reaction ID" value="UER00222"/>
</dbReference>
<dbReference type="PANTHER" id="PTHR35330">
    <property type="entry name" value="SIROHEME BIOSYNTHESIS PROTEIN MET8"/>
    <property type="match status" value="1"/>
</dbReference>
<dbReference type="AlphaFoldDB" id="A0A7G9GF75"/>
<sequence length="159" mass="18295">MKQESSYFPVFIDLSDKKIVVVGGGTIACRRIKTLLPFVECLTVAAPVILPELQELALSKRICWVQERYRREQILDADLVLACTDDEQINDEIYSVCRCLGIMVNVCSDRRKCDFYFPGIVKKEDVVVGITANGKDHKRAKEVREKIEDLLEEEQKKWK</sequence>
<proteinExistence type="predicted"/>
<comment type="catalytic activity">
    <reaction evidence="6">
        <text>precorrin-2 + NAD(+) = sirohydrochlorin + NADH + 2 H(+)</text>
        <dbReference type="Rhea" id="RHEA:15613"/>
        <dbReference type="ChEBI" id="CHEBI:15378"/>
        <dbReference type="ChEBI" id="CHEBI:57540"/>
        <dbReference type="ChEBI" id="CHEBI:57945"/>
        <dbReference type="ChEBI" id="CHEBI:58351"/>
        <dbReference type="ChEBI" id="CHEBI:58827"/>
        <dbReference type="EC" id="1.3.1.76"/>
    </reaction>
</comment>
<keyword evidence="5" id="KW-0627">Porphyrin biosynthesis</keyword>